<dbReference type="PROSITE" id="PS50132">
    <property type="entry name" value="RGS"/>
    <property type="match status" value="1"/>
</dbReference>
<dbReference type="GO" id="GO:0051301">
    <property type="term" value="P:cell division"/>
    <property type="evidence" value="ECO:0007669"/>
    <property type="project" value="TreeGrafter"/>
</dbReference>
<dbReference type="EMBL" id="RJVU01052173">
    <property type="protein sequence ID" value="ROL41118.1"/>
    <property type="molecule type" value="Genomic_DNA"/>
</dbReference>
<dbReference type="CDD" id="cd17139">
    <property type="entry name" value="RBD2_RGS14"/>
    <property type="match status" value="1"/>
</dbReference>
<dbReference type="GO" id="GO:0008277">
    <property type="term" value="P:regulation of G protein-coupled receptor signaling pathway"/>
    <property type="evidence" value="ECO:0007669"/>
    <property type="project" value="TreeGrafter"/>
</dbReference>
<evidence type="ECO:0000256" key="1">
    <source>
        <dbReference type="ARBA" id="ARBA00004496"/>
    </source>
</evidence>
<dbReference type="PANTHER" id="PTHR45945">
    <property type="entry name" value="REGULATOR OF G-PROTEIN SIGNALING LOCO"/>
    <property type="match status" value="1"/>
</dbReference>
<dbReference type="Proteomes" id="UP000281406">
    <property type="component" value="Unassembled WGS sequence"/>
</dbReference>
<dbReference type="GO" id="GO:0005886">
    <property type="term" value="C:plasma membrane"/>
    <property type="evidence" value="ECO:0007669"/>
    <property type="project" value="TreeGrafter"/>
</dbReference>
<dbReference type="SUPFAM" id="SSF48097">
    <property type="entry name" value="Regulator of G-protein signaling, RGS"/>
    <property type="match status" value="2"/>
</dbReference>
<dbReference type="SMART" id="SM00315">
    <property type="entry name" value="RGS"/>
    <property type="match status" value="1"/>
</dbReference>
<evidence type="ECO:0000256" key="5">
    <source>
        <dbReference type="SAM" id="MobiDB-lite"/>
    </source>
</evidence>
<keyword evidence="3" id="KW-0963">Cytoplasm</keyword>
<feature type="domain" description="RBD" evidence="7">
    <location>
        <begin position="527"/>
        <end position="597"/>
    </location>
</feature>
<evidence type="ECO:0000313" key="9">
    <source>
        <dbReference type="Proteomes" id="UP000281406"/>
    </source>
</evidence>
<dbReference type="InterPro" id="IPR046995">
    <property type="entry name" value="RGS10/12/14-like"/>
</dbReference>
<dbReference type="GO" id="GO:0005096">
    <property type="term" value="F:GTPase activator activity"/>
    <property type="evidence" value="ECO:0007669"/>
    <property type="project" value="UniProtKB-KW"/>
</dbReference>
<dbReference type="PANTHER" id="PTHR45945:SF2">
    <property type="entry name" value="REGULATOR OF G-PROTEIN SIGNALING 14"/>
    <property type="match status" value="1"/>
</dbReference>
<dbReference type="InterPro" id="IPR003109">
    <property type="entry name" value="GoLoco_motif"/>
</dbReference>
<dbReference type="SMART" id="SM00390">
    <property type="entry name" value="GoLoco"/>
    <property type="match status" value="1"/>
</dbReference>
<dbReference type="AlphaFoldDB" id="A0A3N0Y5U0"/>
<dbReference type="GO" id="GO:0005737">
    <property type="term" value="C:cytoplasm"/>
    <property type="evidence" value="ECO:0007669"/>
    <property type="project" value="UniProtKB-SubCell"/>
</dbReference>
<dbReference type="InterPro" id="IPR046993">
    <property type="entry name" value="RBD2_RGS14"/>
</dbReference>
<dbReference type="Gene3D" id="3.10.20.90">
    <property type="entry name" value="Phosphatidylinositol 3-kinase Catalytic Subunit, Chain A, domain 1"/>
    <property type="match status" value="2"/>
</dbReference>
<dbReference type="OrthoDB" id="196547at2759"/>
<reference evidence="8 9" key="1">
    <citation type="submission" date="2018-10" db="EMBL/GenBank/DDBJ databases">
        <title>Genome assembly for a Yunnan-Guizhou Plateau 3E fish, Anabarilius grahami (Regan), and its evolutionary and genetic applications.</title>
        <authorList>
            <person name="Jiang W."/>
        </authorList>
    </citation>
    <scope>NUCLEOTIDE SEQUENCE [LARGE SCALE GENOMIC DNA]</scope>
    <source>
        <strain evidence="8">AG-KIZ</strain>
        <tissue evidence="8">Muscle</tissue>
    </source>
</reference>
<name>A0A3N0Y5U0_ANAGA</name>
<dbReference type="GO" id="GO:0007165">
    <property type="term" value="P:signal transduction"/>
    <property type="evidence" value="ECO:0007669"/>
    <property type="project" value="InterPro"/>
</dbReference>
<comment type="caution">
    <text evidence="8">The sequence shown here is derived from an EMBL/GenBank/DDBJ whole genome shotgun (WGS) entry which is preliminary data.</text>
</comment>
<proteinExistence type="predicted"/>
<dbReference type="InterPro" id="IPR044926">
    <property type="entry name" value="RGS_subdomain_2"/>
</dbReference>
<dbReference type="SMART" id="SM00455">
    <property type="entry name" value="RBD"/>
    <property type="match status" value="2"/>
</dbReference>
<dbReference type="InterPro" id="IPR016137">
    <property type="entry name" value="RGS"/>
</dbReference>
<dbReference type="Gene3D" id="1.10.196.10">
    <property type="match status" value="1"/>
</dbReference>
<feature type="region of interest" description="Disordered" evidence="5">
    <location>
        <begin position="345"/>
        <end position="395"/>
    </location>
</feature>
<comment type="subcellular location">
    <subcellularLocation>
        <location evidence="1">Cytoplasm</location>
    </subcellularLocation>
</comment>
<dbReference type="InterPro" id="IPR036305">
    <property type="entry name" value="RGS_sf"/>
</dbReference>
<dbReference type="GO" id="GO:0007051">
    <property type="term" value="P:spindle organization"/>
    <property type="evidence" value="ECO:0007669"/>
    <property type="project" value="TreeGrafter"/>
</dbReference>
<evidence type="ECO:0000256" key="3">
    <source>
        <dbReference type="ARBA" id="ARBA00022490"/>
    </source>
</evidence>
<feature type="region of interest" description="Disordered" evidence="5">
    <location>
        <begin position="144"/>
        <end position="164"/>
    </location>
</feature>
<keyword evidence="2" id="KW-0343">GTPase activation</keyword>
<evidence type="ECO:0000259" key="7">
    <source>
        <dbReference type="PROSITE" id="PS50898"/>
    </source>
</evidence>
<dbReference type="Gene3D" id="1.10.167.10">
    <property type="entry name" value="Regulator of G-protein Signalling 4, domain 2"/>
    <property type="match status" value="2"/>
</dbReference>
<dbReference type="SUPFAM" id="SSF54236">
    <property type="entry name" value="Ubiquitin-like"/>
    <property type="match status" value="2"/>
</dbReference>
<feature type="domain" description="RGS" evidence="6">
    <location>
        <begin position="173"/>
        <end position="338"/>
    </location>
</feature>
<dbReference type="Pfam" id="PF00615">
    <property type="entry name" value="RGS"/>
    <property type="match status" value="1"/>
</dbReference>
<organism evidence="8 9">
    <name type="scientific">Anabarilius grahami</name>
    <name type="common">Kanglang fish</name>
    <name type="synonym">Barilius grahami</name>
    <dbReference type="NCBI Taxonomy" id="495550"/>
    <lineage>
        <taxon>Eukaryota</taxon>
        <taxon>Metazoa</taxon>
        <taxon>Chordata</taxon>
        <taxon>Craniata</taxon>
        <taxon>Vertebrata</taxon>
        <taxon>Euteleostomi</taxon>
        <taxon>Actinopterygii</taxon>
        <taxon>Neopterygii</taxon>
        <taxon>Teleostei</taxon>
        <taxon>Ostariophysi</taxon>
        <taxon>Cypriniformes</taxon>
        <taxon>Xenocyprididae</taxon>
        <taxon>Xenocypridinae</taxon>
        <taxon>Xenocypridinae incertae sedis</taxon>
        <taxon>Anabarilius</taxon>
    </lineage>
</organism>
<dbReference type="PRINTS" id="PR01301">
    <property type="entry name" value="RGSPROTEIN"/>
</dbReference>
<evidence type="ECO:0000256" key="2">
    <source>
        <dbReference type="ARBA" id="ARBA00022468"/>
    </source>
</evidence>
<dbReference type="PROSITE" id="PS50877">
    <property type="entry name" value="GOLOCO"/>
    <property type="match status" value="1"/>
</dbReference>
<evidence type="ECO:0000259" key="6">
    <source>
        <dbReference type="PROSITE" id="PS50132"/>
    </source>
</evidence>
<protein>
    <submittedName>
        <fullName evidence="8">Regulator of G-protein signaling 14</fullName>
    </submittedName>
</protein>
<dbReference type="InterPro" id="IPR029071">
    <property type="entry name" value="Ubiquitin-like_domsf"/>
</dbReference>
<dbReference type="InterPro" id="IPR024066">
    <property type="entry name" value="RGS_subdom1/3"/>
</dbReference>
<sequence>MDRCRGRWAAAWALYTQRAAYSQERGFSEQPQFLLRCVAMVGLPFQTGSDRAVRKRVGRQRSCRGKQFGERRPQCGHARPNPDVAMSKTMKTLAVPAGQMVSWVQACFWLFCCFTDWLVLMGVYMTQAVSDGELNLKLSSCGSSSSLSESSSRSGGGQGADGPASRVVSWAVCFERLLEDHVGVRYFTEFLKSEVSAENILFYQACEKFKKIPPTRLEELKKEARSIYDNFLSESSLHAVNIDDTAQVEESALKTPTTDMFDKAQAQLKKEARSIYDNFLSESSLHAVNIDDTAQVEESALKTPTTDMFDKAQAQIFKLMKMDSYTRFVRSPLYQNCMLSCVEGRPLPSIGTPEPKSKMSKKSATPPSNRKSVELKVPSSDSKTNRKKRLEKRGSWGADQSYQHVMVSRKESQISVKSNSSLELVSGFGRAENGRCSVNVSDPEALSSGSPTADKYCCVYLPDGTASLAPARPGLTLRDMLSSLCEKRGFPLKDVLIYLHGKDKPLSLDQDSSVCGDQQLTLELKVTFAMEVVFLGRTVGIIAKSSKNLGDAISTVLQKHQLRPQDVQVTLSGSDEPLNLSTNVFRLSNKTLRLDKVKVGLETQASSPTPKANPRLRKHQEMDVLVELLTRAQCSRVDDQRGLLTKEHLELPQFLQLAAGNGEQNSCDPTQEEDCAL</sequence>
<feature type="compositionally biased region" description="Low complexity" evidence="5">
    <location>
        <begin position="144"/>
        <end position="153"/>
    </location>
</feature>
<keyword evidence="9" id="KW-1185">Reference proteome</keyword>
<accession>A0A3N0Y5U0</accession>
<evidence type="ECO:0000313" key="8">
    <source>
        <dbReference type="EMBL" id="ROL41118.1"/>
    </source>
</evidence>
<evidence type="ECO:0000256" key="4">
    <source>
        <dbReference type="ARBA" id="ARBA00022737"/>
    </source>
</evidence>
<dbReference type="PROSITE" id="PS50898">
    <property type="entry name" value="RBD"/>
    <property type="match status" value="2"/>
</dbReference>
<dbReference type="InterPro" id="IPR003116">
    <property type="entry name" value="RBD_dom"/>
</dbReference>
<dbReference type="FunFam" id="1.10.167.10:FF:000001">
    <property type="entry name" value="Putative regulator of g-protein signaling 12"/>
    <property type="match status" value="1"/>
</dbReference>
<gene>
    <name evidence="8" type="ORF">DPX16_2618</name>
</gene>
<dbReference type="Pfam" id="PF02196">
    <property type="entry name" value="RBD"/>
    <property type="match status" value="1"/>
</dbReference>
<keyword evidence="4" id="KW-0677">Repeat</keyword>
<feature type="domain" description="RBD" evidence="7">
    <location>
        <begin position="455"/>
        <end position="525"/>
    </location>
</feature>
<dbReference type="GO" id="GO:0005634">
    <property type="term" value="C:nucleus"/>
    <property type="evidence" value="ECO:0007669"/>
    <property type="project" value="TreeGrafter"/>
</dbReference>